<dbReference type="Gene3D" id="3.40.50.720">
    <property type="entry name" value="NAD(P)-binding Rossmann-like Domain"/>
    <property type="match status" value="1"/>
</dbReference>
<dbReference type="SUPFAM" id="SSF51735">
    <property type="entry name" value="NAD(P)-binding Rossmann-fold domains"/>
    <property type="match status" value="1"/>
</dbReference>
<protein>
    <submittedName>
        <fullName evidence="1">Short-chain dehydrogenase</fullName>
    </submittedName>
</protein>
<name>A0A2P6AQH7_9GAMM</name>
<accession>A0A2P6AQH7</accession>
<sequence>MPSPRPATLLTGASSGIGAALAPHFAREGRNTL</sequence>
<keyword evidence="2" id="KW-1185">Reference proteome</keyword>
<comment type="caution">
    <text evidence="1">The sequence shown here is derived from an EMBL/GenBank/DDBJ whole genome shotgun (WGS) entry which is preliminary data.</text>
</comment>
<proteinExistence type="predicted"/>
<reference evidence="2" key="1">
    <citation type="submission" date="2018-02" db="EMBL/GenBank/DDBJ databases">
        <title>Genome sequencing of Solimonas sp. HR-BB.</title>
        <authorList>
            <person name="Lee Y."/>
            <person name="Jeon C.O."/>
        </authorList>
    </citation>
    <scope>NUCLEOTIDE SEQUENCE [LARGE SCALE GENOMIC DNA]</scope>
    <source>
        <strain evidence="2">HR-E</strain>
    </source>
</reference>
<dbReference type="InterPro" id="IPR036291">
    <property type="entry name" value="NAD(P)-bd_dom_sf"/>
</dbReference>
<evidence type="ECO:0000313" key="2">
    <source>
        <dbReference type="Proteomes" id="UP000243900"/>
    </source>
</evidence>
<dbReference type="AlphaFoldDB" id="A0A2P6AQH7"/>
<gene>
    <name evidence="1" type="ORF">C5O18_09590</name>
</gene>
<dbReference type="Proteomes" id="UP000243900">
    <property type="component" value="Unassembled WGS sequence"/>
</dbReference>
<evidence type="ECO:0000313" key="1">
    <source>
        <dbReference type="EMBL" id="PQA29613.1"/>
    </source>
</evidence>
<dbReference type="EMBL" id="PTQZ01000324">
    <property type="protein sequence ID" value="PQA29613.1"/>
    <property type="molecule type" value="Genomic_DNA"/>
</dbReference>
<feature type="non-terminal residue" evidence="1">
    <location>
        <position position="33"/>
    </location>
</feature>
<organism evidence="1 2">
    <name type="scientific">Amnimonas aquatica</name>
    <dbReference type="NCBI Taxonomy" id="2094561"/>
    <lineage>
        <taxon>Bacteria</taxon>
        <taxon>Pseudomonadati</taxon>
        <taxon>Pseudomonadota</taxon>
        <taxon>Gammaproteobacteria</taxon>
        <taxon>Moraxellales</taxon>
        <taxon>Moraxellaceae</taxon>
        <taxon>Amnimonas</taxon>
    </lineage>
</organism>